<reference evidence="4" key="1">
    <citation type="journal article" date="2022" name="bioRxiv">
        <title>Sequencing and chromosome-scale assembly of the giantPleurodeles waltlgenome.</title>
        <authorList>
            <person name="Brown T."/>
            <person name="Elewa A."/>
            <person name="Iarovenko S."/>
            <person name="Subramanian E."/>
            <person name="Araus A.J."/>
            <person name="Petzold A."/>
            <person name="Susuki M."/>
            <person name="Suzuki K.-i.T."/>
            <person name="Hayashi T."/>
            <person name="Toyoda A."/>
            <person name="Oliveira C."/>
            <person name="Osipova E."/>
            <person name="Leigh N.D."/>
            <person name="Simon A."/>
            <person name="Yun M.H."/>
        </authorList>
    </citation>
    <scope>NUCLEOTIDE SEQUENCE</scope>
    <source>
        <strain evidence="4">20211129_DDA</strain>
        <tissue evidence="4">Liver</tissue>
    </source>
</reference>
<dbReference type="CDD" id="cd04405">
    <property type="entry name" value="RhoGAP_BRCC3-like"/>
    <property type="match status" value="1"/>
</dbReference>
<accession>A0AAV7W722</accession>
<dbReference type="Gene3D" id="1.10.555.10">
    <property type="entry name" value="Rho GTPase activation protein"/>
    <property type="match status" value="1"/>
</dbReference>
<feature type="domain" description="Rho-GAP" evidence="3">
    <location>
        <begin position="298"/>
        <end position="493"/>
    </location>
</feature>
<dbReference type="GO" id="GO:0005096">
    <property type="term" value="F:GTPase activator activity"/>
    <property type="evidence" value="ECO:0007669"/>
    <property type="project" value="UniProtKB-KW"/>
</dbReference>
<dbReference type="PROSITE" id="PS50238">
    <property type="entry name" value="RHOGAP"/>
    <property type="match status" value="1"/>
</dbReference>
<dbReference type="InterPro" id="IPR036388">
    <property type="entry name" value="WH-like_DNA-bd_sf"/>
</dbReference>
<dbReference type="Gene3D" id="1.10.10.10">
    <property type="entry name" value="Winged helix-like DNA-binding domain superfamily/Winged helix DNA-binding domain"/>
    <property type="match status" value="1"/>
</dbReference>
<dbReference type="InterPro" id="IPR036390">
    <property type="entry name" value="WH_DNA-bd_sf"/>
</dbReference>
<organism evidence="4 5">
    <name type="scientific">Pleurodeles waltl</name>
    <name type="common">Iberian ribbed newt</name>
    <dbReference type="NCBI Taxonomy" id="8319"/>
    <lineage>
        <taxon>Eukaryota</taxon>
        <taxon>Metazoa</taxon>
        <taxon>Chordata</taxon>
        <taxon>Craniata</taxon>
        <taxon>Vertebrata</taxon>
        <taxon>Euteleostomi</taxon>
        <taxon>Amphibia</taxon>
        <taxon>Batrachia</taxon>
        <taxon>Caudata</taxon>
        <taxon>Salamandroidea</taxon>
        <taxon>Salamandridae</taxon>
        <taxon>Pleurodelinae</taxon>
        <taxon>Pleurodeles</taxon>
    </lineage>
</organism>
<proteinExistence type="predicted"/>
<dbReference type="InterPro" id="IPR008936">
    <property type="entry name" value="Rho_GTPase_activation_prot"/>
</dbReference>
<dbReference type="PANTHER" id="PTHR16206">
    <property type="entry name" value="DEP DOMAIN-CONTAINING"/>
    <property type="match status" value="1"/>
</dbReference>
<dbReference type="InterPro" id="IPR000198">
    <property type="entry name" value="RhoGAP_dom"/>
</dbReference>
<dbReference type="FunFam" id="1.10.555.10:FF:000029">
    <property type="entry name" value="DEP domain-containing protein 1B isoform X2"/>
    <property type="match status" value="1"/>
</dbReference>
<dbReference type="FunFam" id="1.10.10.10:FF:000182">
    <property type="entry name" value="DEP domain-containing protein 1B isoform 1"/>
    <property type="match status" value="1"/>
</dbReference>
<evidence type="ECO:0000256" key="2">
    <source>
        <dbReference type="ARBA" id="ARBA00069595"/>
    </source>
</evidence>
<dbReference type="InterPro" id="IPR000591">
    <property type="entry name" value="DEP_dom"/>
</dbReference>
<comment type="caution">
    <text evidence="4">The sequence shown here is derived from an EMBL/GenBank/DDBJ whole genome shotgun (WGS) entry which is preliminary data.</text>
</comment>
<sequence>MKRFCETDGHSCPSPLCIGIILINYKPGEKHLHEWRCIGHVVTSATNERTAFCGHLIQTGTAATVLVTVFGAQRVLCPPLHGKPRRGNCGVQGLLQRWEAMEHKIIGPGPYRATKLWNEIIEIFRARMPLRRHRIHFKTYDNCFSAFEAIVCLHDLLRDNQNFGPDVTRNQTIQLLKKFKKNHVIEDVKGRWGQEDFEDNGYLYRFPPSSPLKPYPKRSHFRAEVPRFPDWSEYEAITSNDHTTMRPIVMNSEMWYKRHSIAIGEVPACRLVHRKTLTEANLEEIWKTMTMTHLQKILGLDSMEDVLDSKFVNPKHIIYNVYNTNKQGVVILEDKSKELPHWVLSAMKCLANWPSSADLNRPMYLGFERDVFKTIADYHGQMKEPLLTFQLFDVFVSILGLLQKRQVAVEALQVCCLLLPPENRRKLQLLMRMMAKISLNREMPSLCESTGARMLMVQTFSRCILRSKDEVDLDELLASRLVTFMMDNYQDILKIPVSLQTTVEDHVAHLRRVKIKYPGADMDTTIASMPTHPFAPRTSADQFEYQKINSAPEPLATLLEEIITNAKLSTKDKKKKLKQFQKSYPEVYRKRLPTPESEAALFPEKVKTKPQLMFFTLKNPFQPFHRTRSFRM</sequence>
<dbReference type="EMBL" id="JANPWB010000002">
    <property type="protein sequence ID" value="KAJ1209779.1"/>
    <property type="molecule type" value="Genomic_DNA"/>
</dbReference>
<keyword evidence="5" id="KW-1185">Reference proteome</keyword>
<dbReference type="Pfam" id="PF00610">
    <property type="entry name" value="DEP"/>
    <property type="match status" value="1"/>
</dbReference>
<dbReference type="PANTHER" id="PTHR16206:SF11">
    <property type="entry name" value="DEP DOMAIN-CONTAINING PROTEIN 1B"/>
    <property type="match status" value="1"/>
</dbReference>
<name>A0AAV7W722_PLEWA</name>
<gene>
    <name evidence="4" type="ORF">NDU88_005152</name>
</gene>
<evidence type="ECO:0000313" key="5">
    <source>
        <dbReference type="Proteomes" id="UP001066276"/>
    </source>
</evidence>
<dbReference type="Pfam" id="PF00620">
    <property type="entry name" value="RhoGAP"/>
    <property type="match status" value="1"/>
</dbReference>
<keyword evidence="1" id="KW-0343">GTPase activation</keyword>
<dbReference type="SMART" id="SM00049">
    <property type="entry name" value="DEP"/>
    <property type="match status" value="1"/>
</dbReference>
<dbReference type="AlphaFoldDB" id="A0AAV7W722"/>
<dbReference type="GO" id="GO:0030177">
    <property type="term" value="P:positive regulation of Wnt signaling pathway"/>
    <property type="evidence" value="ECO:0007669"/>
    <property type="project" value="TreeGrafter"/>
</dbReference>
<dbReference type="Proteomes" id="UP001066276">
    <property type="component" value="Chromosome 1_2"/>
</dbReference>
<dbReference type="SUPFAM" id="SSF48350">
    <property type="entry name" value="GTPase activation domain, GAP"/>
    <property type="match status" value="1"/>
</dbReference>
<dbReference type="SUPFAM" id="SSF46785">
    <property type="entry name" value="Winged helix' DNA-binding domain"/>
    <property type="match status" value="1"/>
</dbReference>
<evidence type="ECO:0000259" key="3">
    <source>
        <dbReference type="PROSITE" id="PS50238"/>
    </source>
</evidence>
<protein>
    <recommendedName>
        <fullName evidence="2">DEP domain-containing protein 1B</fullName>
    </recommendedName>
</protein>
<evidence type="ECO:0000313" key="4">
    <source>
        <dbReference type="EMBL" id="KAJ1209779.1"/>
    </source>
</evidence>
<evidence type="ECO:0000256" key="1">
    <source>
        <dbReference type="ARBA" id="ARBA00022468"/>
    </source>
</evidence>
<dbReference type="GO" id="GO:0035556">
    <property type="term" value="P:intracellular signal transduction"/>
    <property type="evidence" value="ECO:0007669"/>
    <property type="project" value="InterPro"/>
</dbReference>